<dbReference type="InterPro" id="IPR013324">
    <property type="entry name" value="RNA_pol_sigma_r3/r4-like"/>
</dbReference>
<dbReference type="Pfam" id="PF04542">
    <property type="entry name" value="Sigma70_r2"/>
    <property type="match status" value="1"/>
</dbReference>
<dbReference type="InterPro" id="IPR036388">
    <property type="entry name" value="WH-like_DNA-bd_sf"/>
</dbReference>
<name>A0A1G8LJN9_9CLOT</name>
<evidence type="ECO:0000256" key="1">
    <source>
        <dbReference type="ARBA" id="ARBA00010641"/>
    </source>
</evidence>
<dbReference type="PANTHER" id="PTHR43133:SF51">
    <property type="entry name" value="RNA POLYMERASE SIGMA FACTOR"/>
    <property type="match status" value="1"/>
</dbReference>
<comment type="similarity">
    <text evidence="1">Belongs to the sigma-70 factor family. ECF subfamily.</text>
</comment>
<dbReference type="InterPro" id="IPR013325">
    <property type="entry name" value="RNA_pol_sigma_r2"/>
</dbReference>
<dbReference type="Gene3D" id="1.10.10.10">
    <property type="entry name" value="Winged helix-like DNA-binding domain superfamily/Winged helix DNA-binding domain"/>
    <property type="match status" value="1"/>
</dbReference>
<sequence>MQREDHHEPGIQTVILNQYDRVFKLAYARTKNRHDAEDVTQEVFLRYVRTRPVFENSDHEKAWFLRVTMNCSSSLFSLLSKVQKMPLQDQDGYVSSPEEDVLKEVLHRLPQKYRTVLHLHYYEDLKIKDVAKLLGLKESAVKMQLTRGRKLLKEELEKEDGYV</sequence>
<feature type="domain" description="RNA polymerase sigma-70 region 2" evidence="5">
    <location>
        <begin position="19"/>
        <end position="70"/>
    </location>
</feature>
<dbReference type="CDD" id="cd06171">
    <property type="entry name" value="Sigma70_r4"/>
    <property type="match status" value="1"/>
</dbReference>
<feature type="domain" description="RNA polymerase sigma factor 70 region 4 type 2" evidence="6">
    <location>
        <begin position="102"/>
        <end position="152"/>
    </location>
</feature>
<dbReference type="PANTHER" id="PTHR43133">
    <property type="entry name" value="RNA POLYMERASE ECF-TYPE SIGMA FACTO"/>
    <property type="match status" value="1"/>
</dbReference>
<gene>
    <name evidence="7" type="ORF">SAMN05421804_103100</name>
</gene>
<accession>A0A1G8LJN9</accession>
<evidence type="ECO:0000256" key="4">
    <source>
        <dbReference type="ARBA" id="ARBA00023163"/>
    </source>
</evidence>
<dbReference type="RefSeq" id="WP_051651553.1">
    <property type="nucleotide sequence ID" value="NZ_FNDZ01000003.1"/>
</dbReference>
<dbReference type="NCBIfam" id="TIGR02937">
    <property type="entry name" value="sigma70-ECF"/>
    <property type="match status" value="1"/>
</dbReference>
<dbReference type="SUPFAM" id="SSF88946">
    <property type="entry name" value="Sigma2 domain of RNA polymerase sigma factors"/>
    <property type="match status" value="1"/>
</dbReference>
<keyword evidence="4" id="KW-0804">Transcription</keyword>
<dbReference type="Proteomes" id="UP000183255">
    <property type="component" value="Unassembled WGS sequence"/>
</dbReference>
<protein>
    <submittedName>
        <fullName evidence="7">RNA polymerase sigma-70 factor, ECF subfamily</fullName>
    </submittedName>
</protein>
<evidence type="ECO:0000259" key="5">
    <source>
        <dbReference type="Pfam" id="PF04542"/>
    </source>
</evidence>
<keyword evidence="2" id="KW-0805">Transcription regulation</keyword>
<dbReference type="GO" id="GO:0006352">
    <property type="term" value="P:DNA-templated transcription initiation"/>
    <property type="evidence" value="ECO:0007669"/>
    <property type="project" value="InterPro"/>
</dbReference>
<evidence type="ECO:0000313" key="8">
    <source>
        <dbReference type="Proteomes" id="UP000183255"/>
    </source>
</evidence>
<dbReference type="Pfam" id="PF08281">
    <property type="entry name" value="Sigma70_r4_2"/>
    <property type="match status" value="1"/>
</dbReference>
<dbReference type="Gene3D" id="1.10.1740.10">
    <property type="match status" value="1"/>
</dbReference>
<organism evidence="7 8">
    <name type="scientific">Proteiniclasticum ruminis</name>
    <dbReference type="NCBI Taxonomy" id="398199"/>
    <lineage>
        <taxon>Bacteria</taxon>
        <taxon>Bacillati</taxon>
        <taxon>Bacillota</taxon>
        <taxon>Clostridia</taxon>
        <taxon>Eubacteriales</taxon>
        <taxon>Clostridiaceae</taxon>
        <taxon>Proteiniclasticum</taxon>
    </lineage>
</organism>
<evidence type="ECO:0000259" key="6">
    <source>
        <dbReference type="Pfam" id="PF08281"/>
    </source>
</evidence>
<evidence type="ECO:0000256" key="3">
    <source>
        <dbReference type="ARBA" id="ARBA00023082"/>
    </source>
</evidence>
<reference evidence="7 8" key="1">
    <citation type="submission" date="2016-10" db="EMBL/GenBank/DDBJ databases">
        <authorList>
            <person name="de Groot N.N."/>
        </authorList>
    </citation>
    <scope>NUCLEOTIDE SEQUENCE [LARGE SCALE GENOMIC DNA]</scope>
    <source>
        <strain evidence="7 8">CGMCC 1.5058</strain>
    </source>
</reference>
<dbReference type="GO" id="GO:0003677">
    <property type="term" value="F:DNA binding"/>
    <property type="evidence" value="ECO:0007669"/>
    <property type="project" value="InterPro"/>
</dbReference>
<evidence type="ECO:0000256" key="2">
    <source>
        <dbReference type="ARBA" id="ARBA00023015"/>
    </source>
</evidence>
<dbReference type="InterPro" id="IPR014284">
    <property type="entry name" value="RNA_pol_sigma-70_dom"/>
</dbReference>
<dbReference type="SUPFAM" id="SSF88659">
    <property type="entry name" value="Sigma3 and sigma4 domains of RNA polymerase sigma factors"/>
    <property type="match status" value="1"/>
</dbReference>
<proteinExistence type="inferred from homology"/>
<evidence type="ECO:0000313" key="7">
    <source>
        <dbReference type="EMBL" id="SDI55912.1"/>
    </source>
</evidence>
<dbReference type="InterPro" id="IPR039425">
    <property type="entry name" value="RNA_pol_sigma-70-like"/>
</dbReference>
<keyword evidence="3" id="KW-0731">Sigma factor</keyword>
<dbReference type="InterPro" id="IPR013249">
    <property type="entry name" value="RNA_pol_sigma70_r4_t2"/>
</dbReference>
<dbReference type="GO" id="GO:0016987">
    <property type="term" value="F:sigma factor activity"/>
    <property type="evidence" value="ECO:0007669"/>
    <property type="project" value="UniProtKB-KW"/>
</dbReference>
<dbReference type="EMBL" id="FNDZ01000003">
    <property type="protein sequence ID" value="SDI55912.1"/>
    <property type="molecule type" value="Genomic_DNA"/>
</dbReference>
<dbReference type="AlphaFoldDB" id="A0A1G8LJN9"/>
<dbReference type="InterPro" id="IPR007627">
    <property type="entry name" value="RNA_pol_sigma70_r2"/>
</dbReference>